<evidence type="ECO:0000313" key="4">
    <source>
        <dbReference type="Proteomes" id="UP000198341"/>
    </source>
</evidence>
<evidence type="ECO:0000256" key="2">
    <source>
        <dbReference type="SAM" id="Phobius"/>
    </source>
</evidence>
<dbReference type="GeneID" id="19017066"/>
<reference evidence="3 4" key="1">
    <citation type="submission" date="2011-10" db="EMBL/GenBank/DDBJ databases">
        <authorList>
            <person name="Genoscope - CEA"/>
        </authorList>
    </citation>
    <scope>NUCLEOTIDE SEQUENCE [LARGE SCALE GENOMIC DNA]</scope>
    <source>
        <strain evidence="3 4">RCC 1105</strain>
    </source>
</reference>
<dbReference type="EMBL" id="FO082276">
    <property type="protein sequence ID" value="CCO15446.1"/>
    <property type="molecule type" value="Genomic_DNA"/>
</dbReference>
<name>K8EC09_9CHLO</name>
<feature type="compositionally biased region" description="Low complexity" evidence="1">
    <location>
        <begin position="7"/>
        <end position="24"/>
    </location>
</feature>
<gene>
    <name evidence="3" type="ORF">Bathy03g05290</name>
</gene>
<keyword evidence="2" id="KW-0812">Transmembrane</keyword>
<dbReference type="KEGG" id="bpg:Bathy03g05290"/>
<evidence type="ECO:0000256" key="1">
    <source>
        <dbReference type="SAM" id="MobiDB-lite"/>
    </source>
</evidence>
<accession>K8EC09</accession>
<keyword evidence="2" id="KW-1133">Transmembrane helix</keyword>
<proteinExistence type="predicted"/>
<feature type="transmembrane region" description="Helical" evidence="2">
    <location>
        <begin position="61"/>
        <end position="82"/>
    </location>
</feature>
<organism evidence="3 4">
    <name type="scientific">Bathycoccus prasinos</name>
    <dbReference type="NCBI Taxonomy" id="41875"/>
    <lineage>
        <taxon>Eukaryota</taxon>
        <taxon>Viridiplantae</taxon>
        <taxon>Chlorophyta</taxon>
        <taxon>Mamiellophyceae</taxon>
        <taxon>Mamiellales</taxon>
        <taxon>Bathycoccaceae</taxon>
        <taxon>Bathycoccus</taxon>
    </lineage>
</organism>
<protein>
    <submittedName>
        <fullName evidence="3">Uncharacterized protein</fullName>
    </submittedName>
</protein>
<dbReference type="Proteomes" id="UP000198341">
    <property type="component" value="Chromosome 3"/>
</dbReference>
<keyword evidence="2" id="KW-0472">Membrane</keyword>
<feature type="region of interest" description="Disordered" evidence="1">
    <location>
        <begin position="1"/>
        <end position="24"/>
    </location>
</feature>
<dbReference type="AlphaFoldDB" id="K8EC09"/>
<dbReference type="RefSeq" id="XP_007514009.1">
    <property type="nucleotide sequence ID" value="XM_007513947.1"/>
</dbReference>
<sequence>MPATEQTTTGAAAAAGATSTSSNNSEEVILALQRERKNQYLSFKKFGEFKNMSSIKSKGKLTALGYIYVCISAIVFLLYWFVDAVDGRYASVLLLASCFVVRVHPAFSSATGKLR</sequence>
<evidence type="ECO:0000313" key="3">
    <source>
        <dbReference type="EMBL" id="CCO15446.1"/>
    </source>
</evidence>
<keyword evidence="4" id="KW-1185">Reference proteome</keyword>